<comment type="caution">
    <text evidence="1">The sequence shown here is derived from an EMBL/GenBank/DDBJ whole genome shotgun (WGS) entry which is preliminary data.</text>
</comment>
<proteinExistence type="predicted"/>
<reference evidence="1" key="1">
    <citation type="submission" date="2022-06" db="EMBL/GenBank/DDBJ databases">
        <title>Phylogenomic reconstructions and comparative analyses of Kickxellomycotina fungi.</title>
        <authorList>
            <person name="Reynolds N.K."/>
            <person name="Stajich J.E."/>
            <person name="Barry K."/>
            <person name="Grigoriev I.V."/>
            <person name="Crous P."/>
            <person name="Smith M.E."/>
        </authorList>
    </citation>
    <scope>NUCLEOTIDE SEQUENCE</scope>
    <source>
        <strain evidence="1">RSA 2271</strain>
    </source>
</reference>
<dbReference type="Proteomes" id="UP001145114">
    <property type="component" value="Unassembled WGS sequence"/>
</dbReference>
<protein>
    <submittedName>
        <fullName evidence="1">Uncharacterized protein</fullName>
    </submittedName>
</protein>
<organism evidence="1 2">
    <name type="scientific">Spiromyces aspiralis</name>
    <dbReference type="NCBI Taxonomy" id="68401"/>
    <lineage>
        <taxon>Eukaryota</taxon>
        <taxon>Fungi</taxon>
        <taxon>Fungi incertae sedis</taxon>
        <taxon>Zoopagomycota</taxon>
        <taxon>Kickxellomycotina</taxon>
        <taxon>Kickxellomycetes</taxon>
        <taxon>Kickxellales</taxon>
        <taxon>Kickxellaceae</taxon>
        <taxon>Spiromyces</taxon>
    </lineage>
</organism>
<gene>
    <name evidence="1" type="ORF">EV182_005986</name>
</gene>
<accession>A0ACC1HLS6</accession>
<name>A0ACC1HLS6_9FUNG</name>
<evidence type="ECO:0000313" key="2">
    <source>
        <dbReference type="Proteomes" id="UP001145114"/>
    </source>
</evidence>
<dbReference type="EMBL" id="JAMZIH010002321">
    <property type="protein sequence ID" value="KAJ1677525.1"/>
    <property type="molecule type" value="Genomic_DNA"/>
</dbReference>
<evidence type="ECO:0000313" key="1">
    <source>
        <dbReference type="EMBL" id="KAJ1677525.1"/>
    </source>
</evidence>
<keyword evidence="2" id="KW-1185">Reference proteome</keyword>
<sequence length="146" mass="14581">MVDSLKCTLDTSSDVDGDAVGKILGYICGGDSSLCAPISGSPTNGTYGIYSACSPNQRTSFVLNASYLAQNGGKDACTFEGLKTKVVKSPTQDPNSCKKKAESALTNSGGSKGSSGSDGDSDLQSSASPLLASLSALSVVAAAVLL</sequence>